<dbReference type="GO" id="GO:0005762">
    <property type="term" value="C:mitochondrial large ribosomal subunit"/>
    <property type="evidence" value="ECO:0007669"/>
    <property type="project" value="InterPro"/>
</dbReference>
<dbReference type="PANTHER" id="PTHR28160:SF1">
    <property type="entry name" value="LARGE RIBOSOMAL SUBUNIT PROTEIN ML57"/>
    <property type="match status" value="1"/>
</dbReference>
<sequence length="260" mass="28530">MAPMAPSRAPAFICASCTKALASRNGRHAVRAFSVSAAQSAPAQDVPRWQQTPPAMKMRFRVRPQPRGPAWKVNDRQEPVDEMYDNFIGRVVEAAQGQEGVTGPRGSDLLPEEVKWLAVTHKSFDHGRRGFNDKLAFFGKRIIDLQTSMALIRAPQVPSPTQADPNVFQHPSLDGVENLTPSAKAQMLAPARLSQLARSYGLDRVLRWQPRKTGDMQSSGVDTVLAHTVYSIIGALALHRGGEIAGRVARERVLEPLGLR</sequence>
<dbReference type="InterPro" id="IPR036389">
    <property type="entry name" value="RNase_III_sf"/>
</dbReference>
<dbReference type="FunFam" id="1.10.1520.10:FF:000018">
    <property type="entry name" value="RNase III domain protein"/>
    <property type="match status" value="1"/>
</dbReference>
<dbReference type="Gene3D" id="1.10.1520.10">
    <property type="entry name" value="Ribonuclease III domain"/>
    <property type="match status" value="1"/>
</dbReference>
<dbReference type="SUPFAM" id="SSF69065">
    <property type="entry name" value="RNase III domain-like"/>
    <property type="match status" value="1"/>
</dbReference>
<comment type="caution">
    <text evidence="2">The sequence shown here is derived from an EMBL/GenBank/DDBJ whole genome shotgun (WGS) entry which is preliminary data.</text>
</comment>
<dbReference type="PANTHER" id="PTHR28160">
    <property type="entry name" value="54S RIBOSOMAL PROTEIN L15, MITOCHONDRIAL"/>
    <property type="match status" value="1"/>
</dbReference>
<evidence type="ECO:0000259" key="1">
    <source>
        <dbReference type="Pfam" id="PF14622"/>
    </source>
</evidence>
<proteinExistence type="predicted"/>
<protein>
    <submittedName>
        <fullName evidence="2">Ribonuclease-III-like</fullName>
    </submittedName>
</protein>
<feature type="domain" description="RNase III" evidence="1">
    <location>
        <begin position="112"/>
        <end position="256"/>
    </location>
</feature>
<accession>A0A9W7VXQ2</accession>
<dbReference type="GO" id="GO:0004525">
    <property type="term" value="F:ribonuclease III activity"/>
    <property type="evidence" value="ECO:0007669"/>
    <property type="project" value="InterPro"/>
</dbReference>
<dbReference type="OrthoDB" id="2281895at2759"/>
<dbReference type="Proteomes" id="UP001138500">
    <property type="component" value="Unassembled WGS sequence"/>
</dbReference>
<dbReference type="InterPro" id="IPR040030">
    <property type="entry name" value="Ribosomal_mL57"/>
</dbReference>
<gene>
    <name evidence="2" type="ORF">Tdes44962_MAKER06182</name>
</gene>
<dbReference type="InterPro" id="IPR000999">
    <property type="entry name" value="RNase_III_dom"/>
</dbReference>
<dbReference type="EMBL" id="RIBY02002567">
    <property type="protein sequence ID" value="KAH9809321.1"/>
    <property type="molecule type" value="Genomic_DNA"/>
</dbReference>
<dbReference type="GO" id="GO:0003735">
    <property type="term" value="F:structural constituent of ribosome"/>
    <property type="evidence" value="ECO:0007669"/>
    <property type="project" value="InterPro"/>
</dbReference>
<dbReference type="GO" id="GO:0006396">
    <property type="term" value="P:RNA processing"/>
    <property type="evidence" value="ECO:0007669"/>
    <property type="project" value="InterPro"/>
</dbReference>
<dbReference type="AlphaFoldDB" id="A0A9W7VXQ2"/>
<organism evidence="2 3">
    <name type="scientific">Teratosphaeria destructans</name>
    <dbReference type="NCBI Taxonomy" id="418781"/>
    <lineage>
        <taxon>Eukaryota</taxon>
        <taxon>Fungi</taxon>
        <taxon>Dikarya</taxon>
        <taxon>Ascomycota</taxon>
        <taxon>Pezizomycotina</taxon>
        <taxon>Dothideomycetes</taxon>
        <taxon>Dothideomycetidae</taxon>
        <taxon>Mycosphaerellales</taxon>
        <taxon>Teratosphaeriaceae</taxon>
        <taxon>Teratosphaeria</taxon>
    </lineage>
</organism>
<dbReference type="Pfam" id="PF14622">
    <property type="entry name" value="Ribonucleas_3_3"/>
    <property type="match status" value="1"/>
</dbReference>
<reference evidence="2 3" key="2">
    <citation type="journal article" date="2021" name="Curr. Genet.">
        <title>Genetic response to nitrogen starvation in the aggressive Eucalyptus foliar pathogen Teratosphaeria destructans.</title>
        <authorList>
            <person name="Havenga M."/>
            <person name="Wingfield B.D."/>
            <person name="Wingfield M.J."/>
            <person name="Dreyer L.L."/>
            <person name="Roets F."/>
            <person name="Aylward J."/>
        </authorList>
    </citation>
    <scope>NUCLEOTIDE SEQUENCE [LARGE SCALE GENOMIC DNA]</scope>
    <source>
        <strain evidence="2">CMW44962</strain>
    </source>
</reference>
<keyword evidence="3" id="KW-1185">Reference proteome</keyword>
<name>A0A9W7VXQ2_9PEZI</name>
<dbReference type="GO" id="GO:0032543">
    <property type="term" value="P:mitochondrial translation"/>
    <property type="evidence" value="ECO:0007669"/>
    <property type="project" value="InterPro"/>
</dbReference>
<reference evidence="2 3" key="1">
    <citation type="journal article" date="2018" name="IMA Fungus">
        <title>IMA Genome-F 10: Nine draft genome sequences of Claviceps purpurea s.lat., including C. arundinis, C. humidiphila, and C. cf. spartinae, pseudomolecules for the pitch canker pathogen Fusarium circinatum, draft genome of Davidsoniella eucalypti, Grosmannia galeiformis, Quambalaria eucalypti, and Teratosphaeria destructans.</title>
        <authorList>
            <person name="Wingfield B.D."/>
            <person name="Liu M."/>
            <person name="Nguyen H.D."/>
            <person name="Lane F.A."/>
            <person name="Morgan S.W."/>
            <person name="De Vos L."/>
            <person name="Wilken P.M."/>
            <person name="Duong T.A."/>
            <person name="Aylward J."/>
            <person name="Coetzee M.P."/>
            <person name="Dadej K."/>
            <person name="De Beer Z.W."/>
            <person name="Findlay W."/>
            <person name="Havenga M."/>
            <person name="Kolarik M."/>
            <person name="Menzies J.G."/>
            <person name="Naidoo K."/>
            <person name="Pochopski O."/>
            <person name="Shoukouhi P."/>
            <person name="Santana Q.C."/>
            <person name="Seifert K.A."/>
            <person name="Soal N."/>
            <person name="Steenkamp E.T."/>
            <person name="Tatham C.T."/>
            <person name="van der Nest M.A."/>
            <person name="Wingfield M.J."/>
        </authorList>
    </citation>
    <scope>NUCLEOTIDE SEQUENCE [LARGE SCALE GENOMIC DNA]</scope>
    <source>
        <strain evidence="2">CMW44962</strain>
    </source>
</reference>
<evidence type="ECO:0000313" key="2">
    <source>
        <dbReference type="EMBL" id="KAH9809321.1"/>
    </source>
</evidence>
<evidence type="ECO:0000313" key="3">
    <source>
        <dbReference type="Proteomes" id="UP001138500"/>
    </source>
</evidence>